<proteinExistence type="inferred from homology"/>
<dbReference type="Pfam" id="PF00042">
    <property type="entry name" value="Globin"/>
    <property type="match status" value="1"/>
</dbReference>
<dbReference type="PRINTS" id="PR00410">
    <property type="entry name" value="PHEHYDRXLASE"/>
</dbReference>
<dbReference type="SUPFAM" id="SSF63380">
    <property type="entry name" value="Riboflavin synthase domain-like"/>
    <property type="match status" value="1"/>
</dbReference>
<keyword evidence="10" id="KW-0285">Flavoprotein</keyword>
<dbReference type="GO" id="GO:0071500">
    <property type="term" value="P:cellular response to nitrosative stress"/>
    <property type="evidence" value="ECO:0007669"/>
    <property type="project" value="TreeGrafter"/>
</dbReference>
<evidence type="ECO:0000256" key="15">
    <source>
        <dbReference type="ARBA" id="ARBA00023004"/>
    </source>
</evidence>
<comment type="caution">
    <text evidence="26">The sequence shown here is derived from an EMBL/GenBank/DDBJ whole genome shotgun (WGS) entry which is preliminary data.</text>
</comment>
<organism evidence="26 27">
    <name type="scientific">Thiobacillus denitrificans</name>
    <dbReference type="NCBI Taxonomy" id="36861"/>
    <lineage>
        <taxon>Bacteria</taxon>
        <taxon>Pseudomonadati</taxon>
        <taxon>Pseudomonadota</taxon>
        <taxon>Betaproteobacteria</taxon>
        <taxon>Nitrosomonadales</taxon>
        <taxon>Thiobacillaceae</taxon>
        <taxon>Thiobacillus</taxon>
    </lineage>
</organism>
<dbReference type="GO" id="GO:0020037">
    <property type="term" value="F:heme binding"/>
    <property type="evidence" value="ECO:0007669"/>
    <property type="project" value="InterPro"/>
</dbReference>
<dbReference type="GO" id="GO:0071949">
    <property type="term" value="F:FAD binding"/>
    <property type="evidence" value="ECO:0007669"/>
    <property type="project" value="TreeGrafter"/>
</dbReference>
<evidence type="ECO:0000256" key="4">
    <source>
        <dbReference type="ARBA" id="ARBA00008414"/>
    </source>
</evidence>
<dbReference type="NCBIfam" id="NF009805">
    <property type="entry name" value="PRK13289.1"/>
    <property type="match status" value="1"/>
</dbReference>
<evidence type="ECO:0000256" key="7">
    <source>
        <dbReference type="ARBA" id="ARBA00022575"/>
    </source>
</evidence>
<dbReference type="Pfam" id="PF00175">
    <property type="entry name" value="NAD_binding_1"/>
    <property type="match status" value="1"/>
</dbReference>
<evidence type="ECO:0000313" key="26">
    <source>
        <dbReference type="EMBL" id="KVW97064.1"/>
    </source>
</evidence>
<dbReference type="CDD" id="cd08922">
    <property type="entry name" value="FHb-globin"/>
    <property type="match status" value="1"/>
</dbReference>
<evidence type="ECO:0000256" key="18">
    <source>
        <dbReference type="ARBA" id="ARBA00030024"/>
    </source>
</evidence>
<feature type="domain" description="Globin" evidence="24">
    <location>
        <begin position="1"/>
        <end position="138"/>
    </location>
</feature>
<evidence type="ECO:0000256" key="8">
    <source>
        <dbReference type="ARBA" id="ARBA00022617"/>
    </source>
</evidence>
<evidence type="ECO:0000256" key="2">
    <source>
        <dbReference type="ARBA" id="ARBA00001974"/>
    </source>
</evidence>
<comment type="similarity">
    <text evidence="4">Belongs to the globin family. Two-domain flavohemoproteins subfamily.</text>
</comment>
<evidence type="ECO:0000256" key="16">
    <source>
        <dbReference type="ARBA" id="ARBA00023027"/>
    </source>
</evidence>
<dbReference type="OrthoDB" id="9801223at2"/>
<dbReference type="FunFam" id="1.10.490.10:FF:000003">
    <property type="entry name" value="Flavohemoprotein"/>
    <property type="match status" value="1"/>
</dbReference>
<keyword evidence="13" id="KW-0521">NADP</keyword>
<evidence type="ECO:0000256" key="12">
    <source>
        <dbReference type="ARBA" id="ARBA00022827"/>
    </source>
</evidence>
<dbReference type="SUPFAM" id="SSF46458">
    <property type="entry name" value="Globin-like"/>
    <property type="match status" value="1"/>
</dbReference>
<gene>
    <name evidence="26" type="ORF">ABW22_06605</name>
</gene>
<dbReference type="CDD" id="cd06184">
    <property type="entry name" value="flavohem_like_fad_nad_binding"/>
    <property type="match status" value="1"/>
</dbReference>
<comment type="catalytic activity">
    <reaction evidence="22">
        <text>2 nitric oxide + NADPH + 2 O2 = 2 nitrate + NADP(+) + H(+)</text>
        <dbReference type="Rhea" id="RHEA:19465"/>
        <dbReference type="ChEBI" id="CHEBI:15378"/>
        <dbReference type="ChEBI" id="CHEBI:15379"/>
        <dbReference type="ChEBI" id="CHEBI:16480"/>
        <dbReference type="ChEBI" id="CHEBI:17632"/>
        <dbReference type="ChEBI" id="CHEBI:57783"/>
        <dbReference type="ChEBI" id="CHEBI:58349"/>
        <dbReference type="EC" id="1.14.12.17"/>
    </reaction>
</comment>
<keyword evidence="8 23" id="KW-0349">Heme</keyword>
<dbReference type="AlphaFoldDB" id="A0A125BCZ6"/>
<dbReference type="PATRIC" id="fig|36861.3.peg.795"/>
<dbReference type="GO" id="GO:0046210">
    <property type="term" value="P:nitric oxide catabolic process"/>
    <property type="evidence" value="ECO:0007669"/>
    <property type="project" value="TreeGrafter"/>
</dbReference>
<evidence type="ECO:0000256" key="19">
    <source>
        <dbReference type="ARBA" id="ARBA00030929"/>
    </source>
</evidence>
<dbReference type="PANTHER" id="PTHR43396:SF3">
    <property type="entry name" value="FLAVOHEMOPROTEIN"/>
    <property type="match status" value="1"/>
</dbReference>
<dbReference type="FunFam" id="2.40.30.10:FF:000034">
    <property type="entry name" value="Flavohemoprotein"/>
    <property type="match status" value="1"/>
</dbReference>
<dbReference type="GO" id="GO:0008941">
    <property type="term" value="F:nitric oxide dioxygenase NAD(P)H activity"/>
    <property type="evidence" value="ECO:0007669"/>
    <property type="project" value="UniProtKB-EC"/>
</dbReference>
<dbReference type="GO" id="GO:0009636">
    <property type="term" value="P:response to toxic substance"/>
    <property type="evidence" value="ECO:0007669"/>
    <property type="project" value="UniProtKB-KW"/>
</dbReference>
<dbReference type="PROSITE" id="PS01033">
    <property type="entry name" value="GLOBIN"/>
    <property type="match status" value="1"/>
</dbReference>
<keyword evidence="11" id="KW-0479">Metal-binding</keyword>
<sequence>MLSAETLATIKSTAPLLAEQGKAITDLFYSKLFAQHPELQHIFNMANQAQGEQSRALAESVFMYATHIDALQNLGPMVSRIAHKHASLQVAPEHYPIVGKYLLEAIQDHLGLEPGHPVLGAWAEAYAQLAGIFIKTEEGIYSDNAMKPGGWRGFRPFVIRNIRDEASGIKSVYLQAEDGEPIAHFEPGQYLGIKVRVAGHEYDEIRQYSLSDAPGKDHYRITVKAESTPPSHEGKVSNHLHGAEAGDRVWAQPPTGDFTVRHPDRELVMIAGGVGITPLLSMLLHRIETRDDVSDLVFIHCCRDRTHHVMADELRQLSAQHGFSYYVSYEAGSGADHQGYLDQTVLAQWLTQPDAEVYFCGPKPFMAAVNTQLLQLGFEDEQLHYEVFGPSTRLLTH</sequence>
<keyword evidence="9 23" id="KW-0561">Oxygen transport</keyword>
<evidence type="ECO:0000259" key="24">
    <source>
        <dbReference type="PROSITE" id="PS01033"/>
    </source>
</evidence>
<dbReference type="InterPro" id="IPR008333">
    <property type="entry name" value="Cbr1-like_FAD-bd_dom"/>
</dbReference>
<dbReference type="SUPFAM" id="SSF52343">
    <property type="entry name" value="Ferredoxin reductase-like, C-terminal NADP-linked domain"/>
    <property type="match status" value="1"/>
</dbReference>
<evidence type="ECO:0000256" key="10">
    <source>
        <dbReference type="ARBA" id="ARBA00022630"/>
    </source>
</evidence>
<dbReference type="Pfam" id="PF00970">
    <property type="entry name" value="FAD_binding_6"/>
    <property type="match status" value="1"/>
</dbReference>
<reference evidence="26 27" key="1">
    <citation type="journal article" date="2015" name="Appl. Environ. Microbiol.">
        <title>Aerobic and Anaerobic Thiosulfate Oxidation by a Cold-Adapted, Subglacial Chemoautotroph.</title>
        <authorList>
            <person name="Harrold Z.R."/>
            <person name="Skidmore M.L."/>
            <person name="Hamilton T.L."/>
            <person name="Desch L."/>
            <person name="Amada K."/>
            <person name="van Gelder W."/>
            <person name="Glover K."/>
            <person name="Roden E.E."/>
            <person name="Boyd E.S."/>
        </authorList>
    </citation>
    <scope>NUCLEOTIDE SEQUENCE [LARGE SCALE GENOMIC DNA]</scope>
    <source>
        <strain evidence="26 27">RG</strain>
    </source>
</reference>
<evidence type="ECO:0000256" key="17">
    <source>
        <dbReference type="ARBA" id="ARBA00025094"/>
    </source>
</evidence>
<keyword evidence="16" id="KW-0520">NAD</keyword>
<dbReference type="InterPro" id="IPR000971">
    <property type="entry name" value="Globin"/>
</dbReference>
<dbReference type="Gene3D" id="1.10.490.10">
    <property type="entry name" value="Globins"/>
    <property type="match status" value="1"/>
</dbReference>
<dbReference type="Gene3D" id="2.40.30.10">
    <property type="entry name" value="Translation factors"/>
    <property type="match status" value="1"/>
</dbReference>
<dbReference type="PANTHER" id="PTHR43396">
    <property type="entry name" value="FLAVOHEMOPROTEIN"/>
    <property type="match status" value="1"/>
</dbReference>
<dbReference type="PROSITE" id="PS51384">
    <property type="entry name" value="FAD_FR"/>
    <property type="match status" value="1"/>
</dbReference>
<keyword evidence="14" id="KW-0560">Oxidoreductase</keyword>
<evidence type="ECO:0000259" key="25">
    <source>
        <dbReference type="PROSITE" id="PS51384"/>
    </source>
</evidence>
<dbReference type="InterPro" id="IPR009050">
    <property type="entry name" value="Globin-like_sf"/>
</dbReference>
<evidence type="ECO:0000256" key="13">
    <source>
        <dbReference type="ARBA" id="ARBA00022857"/>
    </source>
</evidence>
<protein>
    <recommendedName>
        <fullName evidence="6">Flavohemoprotein</fullName>
        <ecNumber evidence="5">1.14.12.17</ecNumber>
    </recommendedName>
    <alternativeName>
        <fullName evidence="19">Flavohemoglobin</fullName>
    </alternativeName>
    <alternativeName>
        <fullName evidence="18">Hemoglobin-like protein</fullName>
    </alternativeName>
    <alternativeName>
        <fullName evidence="20">Nitric oxide dioxygenase</fullName>
    </alternativeName>
</protein>
<dbReference type="GO" id="GO:0005344">
    <property type="term" value="F:oxygen carrier activity"/>
    <property type="evidence" value="ECO:0007669"/>
    <property type="project" value="UniProtKB-KW"/>
</dbReference>
<keyword evidence="27" id="KW-1185">Reference proteome</keyword>
<dbReference type="GO" id="GO:0046872">
    <property type="term" value="F:metal ion binding"/>
    <property type="evidence" value="ECO:0007669"/>
    <property type="project" value="UniProtKB-KW"/>
</dbReference>
<dbReference type="InterPro" id="IPR017927">
    <property type="entry name" value="FAD-bd_FR_type"/>
</dbReference>
<dbReference type="Proteomes" id="UP000064243">
    <property type="component" value="Unassembled WGS sequence"/>
</dbReference>
<evidence type="ECO:0000256" key="6">
    <source>
        <dbReference type="ARBA" id="ARBA00014637"/>
    </source>
</evidence>
<accession>A0A125BCZ6</accession>
<evidence type="ECO:0000256" key="14">
    <source>
        <dbReference type="ARBA" id="ARBA00023002"/>
    </source>
</evidence>
<dbReference type="GO" id="GO:0019825">
    <property type="term" value="F:oxygen binding"/>
    <property type="evidence" value="ECO:0007669"/>
    <property type="project" value="InterPro"/>
</dbReference>
<dbReference type="InterPro" id="IPR039261">
    <property type="entry name" value="FNR_nucleotide-bd"/>
</dbReference>
<comment type="function">
    <text evidence="17">Is involved in NO detoxification in an aerobic process, termed nitric oxide dioxygenase (NOD) reaction that utilizes O(2) and NAD(P)H to convert NO to nitrate, which protects the bacterium from various noxious nitrogen compounds. Therefore, plays a central role in the inducible response to nitrosative stress.</text>
</comment>
<dbReference type="InterPro" id="IPR012292">
    <property type="entry name" value="Globin/Proto"/>
</dbReference>
<keyword evidence="7" id="KW-0216">Detoxification</keyword>
<evidence type="ECO:0000313" key="27">
    <source>
        <dbReference type="Proteomes" id="UP000064243"/>
    </source>
</evidence>
<dbReference type="EMBL" id="LDUG01000018">
    <property type="protein sequence ID" value="KVW97064.1"/>
    <property type="molecule type" value="Genomic_DNA"/>
</dbReference>
<dbReference type="InterPro" id="IPR001709">
    <property type="entry name" value="Flavoprot_Pyr_Nucl_cyt_Rdtase"/>
</dbReference>
<feature type="domain" description="FAD-binding FR-type" evidence="25">
    <location>
        <begin position="152"/>
        <end position="261"/>
    </location>
</feature>
<name>A0A125BCZ6_THIDE</name>
<evidence type="ECO:0000256" key="23">
    <source>
        <dbReference type="RuleBase" id="RU000356"/>
    </source>
</evidence>
<evidence type="ECO:0000256" key="21">
    <source>
        <dbReference type="ARBA" id="ARBA00048649"/>
    </source>
</evidence>
<dbReference type="EC" id="1.14.12.17" evidence="5"/>
<keyword evidence="15" id="KW-0408">Iron</keyword>
<comment type="cofactor">
    <cofactor evidence="1">
        <name>heme b</name>
        <dbReference type="ChEBI" id="CHEBI:60344"/>
    </cofactor>
</comment>
<evidence type="ECO:0000256" key="3">
    <source>
        <dbReference type="ARBA" id="ARBA00006401"/>
    </source>
</evidence>
<evidence type="ECO:0000256" key="20">
    <source>
        <dbReference type="ARBA" id="ARBA00033187"/>
    </source>
</evidence>
<dbReference type="Gene3D" id="3.40.50.80">
    <property type="entry name" value="Nucleotide-binding domain of ferredoxin-NADP reductase (FNR) module"/>
    <property type="match status" value="1"/>
</dbReference>
<comment type="cofactor">
    <cofactor evidence="2">
        <name>FAD</name>
        <dbReference type="ChEBI" id="CHEBI:57692"/>
    </cofactor>
</comment>
<evidence type="ECO:0000256" key="11">
    <source>
        <dbReference type="ARBA" id="ARBA00022723"/>
    </source>
</evidence>
<dbReference type="RefSeq" id="WP_059753584.1">
    <property type="nucleotide sequence ID" value="NZ_LDUG01000018.1"/>
</dbReference>
<evidence type="ECO:0000256" key="22">
    <source>
        <dbReference type="ARBA" id="ARBA00049433"/>
    </source>
</evidence>
<dbReference type="InterPro" id="IPR001433">
    <property type="entry name" value="OxRdtase_FAD/NAD-bd"/>
</dbReference>
<comment type="catalytic activity">
    <reaction evidence="21">
        <text>2 nitric oxide + NADH + 2 O2 = 2 nitrate + NAD(+) + H(+)</text>
        <dbReference type="Rhea" id="RHEA:19469"/>
        <dbReference type="ChEBI" id="CHEBI:15378"/>
        <dbReference type="ChEBI" id="CHEBI:15379"/>
        <dbReference type="ChEBI" id="CHEBI:16480"/>
        <dbReference type="ChEBI" id="CHEBI:17632"/>
        <dbReference type="ChEBI" id="CHEBI:57540"/>
        <dbReference type="ChEBI" id="CHEBI:57945"/>
        <dbReference type="EC" id="1.14.12.17"/>
    </reaction>
</comment>
<keyword evidence="12" id="KW-0274">FAD</keyword>
<keyword evidence="23" id="KW-0813">Transport</keyword>
<evidence type="ECO:0000256" key="5">
    <source>
        <dbReference type="ARBA" id="ARBA00012229"/>
    </source>
</evidence>
<evidence type="ECO:0000256" key="1">
    <source>
        <dbReference type="ARBA" id="ARBA00001970"/>
    </source>
</evidence>
<comment type="similarity">
    <text evidence="3">In the C-terminal section; belongs to the flavoprotein pyridine nucleotide cytochrome reductase family.</text>
</comment>
<dbReference type="InterPro" id="IPR017938">
    <property type="entry name" value="Riboflavin_synthase-like_b-brl"/>
</dbReference>
<evidence type="ECO:0000256" key="9">
    <source>
        <dbReference type="ARBA" id="ARBA00022621"/>
    </source>
</evidence>
<dbReference type="PRINTS" id="PR00371">
    <property type="entry name" value="FPNCR"/>
</dbReference>